<dbReference type="Proteomes" id="UP001059822">
    <property type="component" value="Chromosome"/>
</dbReference>
<evidence type="ECO:0000313" key="10">
    <source>
        <dbReference type="EMBL" id="UTO55188.1"/>
    </source>
</evidence>
<dbReference type="GO" id="GO:0000155">
    <property type="term" value="F:phosphorelay sensor kinase activity"/>
    <property type="evidence" value="ECO:0007669"/>
    <property type="project" value="InterPro"/>
</dbReference>
<evidence type="ECO:0000313" key="11">
    <source>
        <dbReference type="EMBL" id="UTO56108.1"/>
    </source>
</evidence>
<dbReference type="Gene3D" id="1.10.287.130">
    <property type="match status" value="1"/>
</dbReference>
<evidence type="ECO:0000313" key="12">
    <source>
        <dbReference type="Proteomes" id="UP001059822"/>
    </source>
</evidence>
<proteinExistence type="predicted"/>
<keyword evidence="5 10" id="KW-0418">Kinase</keyword>
<dbReference type="InterPro" id="IPR036890">
    <property type="entry name" value="HATPase_C_sf"/>
</dbReference>
<organism evidence="10 12">
    <name type="scientific">Neoehrlichia mikurensis</name>
    <dbReference type="NCBI Taxonomy" id="89586"/>
    <lineage>
        <taxon>Bacteria</taxon>
        <taxon>Pseudomonadati</taxon>
        <taxon>Pseudomonadota</taxon>
        <taxon>Alphaproteobacteria</taxon>
        <taxon>Rickettsiales</taxon>
        <taxon>Anaplasmataceae</taxon>
        <taxon>Candidatus Neoehrlichia</taxon>
    </lineage>
</organism>
<dbReference type="InterPro" id="IPR005467">
    <property type="entry name" value="His_kinase_dom"/>
</dbReference>
<evidence type="ECO:0000256" key="8">
    <source>
        <dbReference type="SAM" id="Phobius"/>
    </source>
</evidence>
<dbReference type="EMBL" id="CP089286">
    <property type="protein sequence ID" value="UTO55188.1"/>
    <property type="molecule type" value="Genomic_DNA"/>
</dbReference>
<dbReference type="AlphaFoldDB" id="A0A9Q9F3P0"/>
<feature type="transmembrane region" description="Helical" evidence="8">
    <location>
        <begin position="134"/>
        <end position="157"/>
    </location>
</feature>
<dbReference type="RefSeq" id="WP_246575275.1">
    <property type="nucleotide sequence ID" value="NZ_CP054597.1"/>
</dbReference>
<evidence type="ECO:0000256" key="4">
    <source>
        <dbReference type="ARBA" id="ARBA00022679"/>
    </source>
</evidence>
<dbReference type="SMART" id="SM00387">
    <property type="entry name" value="HATPase_c"/>
    <property type="match status" value="1"/>
</dbReference>
<dbReference type="PROSITE" id="PS50109">
    <property type="entry name" value="HIS_KIN"/>
    <property type="match status" value="1"/>
</dbReference>
<sequence length="420" mass="47426">MVNSILNKYAYLLSKVPSHVGVNPYYVNMLIKLRAEFIKALKDVDDISVILYNLDGSIIFTADNTANKNYNQELLSSEEIDVLLTKGRLHSVIDHDTIATIFPIFASNKSNSTPIMFLKITKNFTSLSGFFKKLYKVLVCFIVLVALVCIVFVVFIYNKNTKILSTQYDTNLKLKEAKEIAEKENVSKSQFFANVSHELRTPLNSIIGFSEIICNESMGPIGNEQYKEYINDIYQSGVHLLSIINDFLDFSKAEANRLTVQSIKFDLLKVIDSCCNMILQRADEAKVRIEKEFPNNDVIIFADPKRIKQVIINLLSNSIKFTQENGCIKLSVETNVQDIIIEISDNGIGIAQQDIYKVMSVFGQADSEHSRKYEGTGLGLPLSKKLVELMNGVFKIKSEPNLGTVVTLIFPNVNQDRRPF</sequence>
<accession>A0A9Q9F3P0</accession>
<dbReference type="Pfam" id="PF02518">
    <property type="entry name" value="HATPase_c"/>
    <property type="match status" value="1"/>
</dbReference>
<dbReference type="Gene3D" id="3.30.565.10">
    <property type="entry name" value="Histidine kinase-like ATPase, C-terminal domain"/>
    <property type="match status" value="1"/>
</dbReference>
<keyword evidence="8" id="KW-0812">Transmembrane</keyword>
<dbReference type="EC" id="2.7.13.3" evidence="2"/>
<dbReference type="EMBL" id="CP089285">
    <property type="protein sequence ID" value="UTO56108.1"/>
    <property type="molecule type" value="Genomic_DNA"/>
</dbReference>
<evidence type="ECO:0000256" key="7">
    <source>
        <dbReference type="ARBA" id="ARBA00023136"/>
    </source>
</evidence>
<keyword evidence="13" id="KW-1185">Reference proteome</keyword>
<gene>
    <name evidence="11" type="ORF">LUA81_03225</name>
    <name evidence="10" type="ORF">LUA82_03250</name>
</gene>
<dbReference type="InterPro" id="IPR036097">
    <property type="entry name" value="HisK_dim/P_sf"/>
</dbReference>
<keyword evidence="7 8" id="KW-0472">Membrane</keyword>
<dbReference type="InterPro" id="IPR003661">
    <property type="entry name" value="HisK_dim/P_dom"/>
</dbReference>
<evidence type="ECO:0000256" key="2">
    <source>
        <dbReference type="ARBA" id="ARBA00012438"/>
    </source>
</evidence>
<reference evidence="10" key="1">
    <citation type="journal article" date="2022" name="Microorganisms">
        <title>Assembly and Comparison of Ca. Neoehrlichia mikurensis Genomes.</title>
        <authorList>
            <person name="Azagi T."/>
            <person name="Dirks R.P."/>
            <person name="Yebra-Pimentel E.S."/>
            <person name="Schaap P.J."/>
            <person name="Koehorst J.J."/>
            <person name="Esser H.J."/>
            <person name="Sprong H."/>
        </authorList>
    </citation>
    <scope>NUCLEOTIDE SEQUENCE</scope>
    <source>
        <strain evidence="11">18-2804</strain>
        <strain evidence="10">18-2837</strain>
    </source>
</reference>
<dbReference type="PRINTS" id="PR00344">
    <property type="entry name" value="BCTRLSENSOR"/>
</dbReference>
<dbReference type="CDD" id="cd16922">
    <property type="entry name" value="HATPase_EvgS-ArcB-TorS-like"/>
    <property type="match status" value="1"/>
</dbReference>
<dbReference type="PANTHER" id="PTHR43711">
    <property type="entry name" value="TWO-COMPONENT HISTIDINE KINASE"/>
    <property type="match status" value="1"/>
</dbReference>
<protein>
    <recommendedName>
        <fullName evidence="2">histidine kinase</fullName>
        <ecNumber evidence="2">2.7.13.3</ecNumber>
    </recommendedName>
</protein>
<evidence type="ECO:0000256" key="1">
    <source>
        <dbReference type="ARBA" id="ARBA00000085"/>
    </source>
</evidence>
<name>A0A9Q9F3P0_9RICK</name>
<dbReference type="FunFam" id="3.30.565.10:FF:000006">
    <property type="entry name" value="Sensor histidine kinase WalK"/>
    <property type="match status" value="1"/>
</dbReference>
<evidence type="ECO:0000256" key="3">
    <source>
        <dbReference type="ARBA" id="ARBA00022553"/>
    </source>
</evidence>
<dbReference type="Pfam" id="PF00512">
    <property type="entry name" value="HisKA"/>
    <property type="match status" value="1"/>
</dbReference>
<evidence type="ECO:0000313" key="13">
    <source>
        <dbReference type="Proteomes" id="UP001059985"/>
    </source>
</evidence>
<keyword evidence="8" id="KW-1133">Transmembrane helix</keyword>
<dbReference type="Proteomes" id="UP001059985">
    <property type="component" value="Chromosome"/>
</dbReference>
<evidence type="ECO:0000259" key="9">
    <source>
        <dbReference type="PROSITE" id="PS50109"/>
    </source>
</evidence>
<keyword evidence="4" id="KW-0808">Transferase</keyword>
<keyword evidence="3" id="KW-0597">Phosphoprotein</keyword>
<dbReference type="PANTHER" id="PTHR43711:SF26">
    <property type="entry name" value="SENSOR HISTIDINE KINASE RCSC"/>
    <property type="match status" value="1"/>
</dbReference>
<dbReference type="InterPro" id="IPR004358">
    <property type="entry name" value="Sig_transdc_His_kin-like_C"/>
</dbReference>
<dbReference type="CDD" id="cd00082">
    <property type="entry name" value="HisKA"/>
    <property type="match status" value="1"/>
</dbReference>
<comment type="catalytic activity">
    <reaction evidence="1">
        <text>ATP + protein L-histidine = ADP + protein N-phospho-L-histidine.</text>
        <dbReference type="EC" id="2.7.13.3"/>
    </reaction>
</comment>
<dbReference type="SUPFAM" id="SSF47384">
    <property type="entry name" value="Homodimeric domain of signal transducing histidine kinase"/>
    <property type="match status" value="1"/>
</dbReference>
<evidence type="ECO:0000256" key="5">
    <source>
        <dbReference type="ARBA" id="ARBA00022777"/>
    </source>
</evidence>
<dbReference type="FunFam" id="1.10.287.130:FF:000001">
    <property type="entry name" value="Two-component sensor histidine kinase"/>
    <property type="match status" value="1"/>
</dbReference>
<dbReference type="InterPro" id="IPR050736">
    <property type="entry name" value="Sensor_HK_Regulatory"/>
</dbReference>
<dbReference type="SUPFAM" id="SSF55874">
    <property type="entry name" value="ATPase domain of HSP90 chaperone/DNA topoisomerase II/histidine kinase"/>
    <property type="match status" value="1"/>
</dbReference>
<evidence type="ECO:0000256" key="6">
    <source>
        <dbReference type="ARBA" id="ARBA00023012"/>
    </source>
</evidence>
<keyword evidence="6" id="KW-0902">Two-component regulatory system</keyword>
<dbReference type="InterPro" id="IPR003594">
    <property type="entry name" value="HATPase_dom"/>
</dbReference>
<feature type="domain" description="Histidine kinase" evidence="9">
    <location>
        <begin position="194"/>
        <end position="414"/>
    </location>
</feature>
<dbReference type="SMART" id="SM00388">
    <property type="entry name" value="HisKA"/>
    <property type="match status" value="1"/>
</dbReference>